<organism evidence="3 4">
    <name type="scientific">Leptospira interrogans serogroup Icterohaemorrhagiae serovar copenhageni (strain Fiocruz L1-130)</name>
    <dbReference type="NCBI Taxonomy" id="267671"/>
    <lineage>
        <taxon>Bacteria</taxon>
        <taxon>Pseudomonadati</taxon>
        <taxon>Spirochaetota</taxon>
        <taxon>Spirochaetia</taxon>
        <taxon>Leptospirales</taxon>
        <taxon>Leptospiraceae</taxon>
        <taxon>Leptospira</taxon>
    </lineage>
</organism>
<protein>
    <recommendedName>
        <fullName evidence="2">FHA domain-containing protein</fullName>
    </recommendedName>
</protein>
<dbReference type="SMART" id="SM00240">
    <property type="entry name" value="FHA"/>
    <property type="match status" value="1"/>
</dbReference>
<dbReference type="HOGENOM" id="CLU_559965_0_0_12"/>
<dbReference type="Pfam" id="PF00498">
    <property type="entry name" value="FHA"/>
    <property type="match status" value="1"/>
</dbReference>
<dbReference type="Proteomes" id="UP000007037">
    <property type="component" value="Chromosome I"/>
</dbReference>
<dbReference type="AlphaFoldDB" id="Q72RC3"/>
<dbReference type="Gene3D" id="2.60.200.20">
    <property type="match status" value="1"/>
</dbReference>
<dbReference type="SUPFAM" id="SSF49879">
    <property type="entry name" value="SMAD/FHA domain"/>
    <property type="match status" value="1"/>
</dbReference>
<evidence type="ECO:0000313" key="3">
    <source>
        <dbReference type="EMBL" id="AAS70411.1"/>
    </source>
</evidence>
<dbReference type="KEGG" id="lic:LIC_11823"/>
<keyword evidence="1" id="KW-0472">Membrane</keyword>
<name>Q72RC3_LEPIC</name>
<dbReference type="InterPro" id="IPR008984">
    <property type="entry name" value="SMAD_FHA_dom_sf"/>
</dbReference>
<dbReference type="InterPro" id="IPR000253">
    <property type="entry name" value="FHA_dom"/>
</dbReference>
<dbReference type="PROSITE" id="PS50006">
    <property type="entry name" value="FHA_DOMAIN"/>
    <property type="match status" value="1"/>
</dbReference>
<dbReference type="EMBL" id="AE016823">
    <property type="protein sequence ID" value="AAS70411.1"/>
    <property type="molecule type" value="Genomic_DNA"/>
</dbReference>
<accession>Q72RC3</accession>
<evidence type="ECO:0000259" key="2">
    <source>
        <dbReference type="PROSITE" id="PS50006"/>
    </source>
</evidence>
<evidence type="ECO:0000313" key="4">
    <source>
        <dbReference type="Proteomes" id="UP000007037"/>
    </source>
</evidence>
<keyword evidence="1" id="KW-0812">Transmembrane</keyword>
<reference evidence="3 4" key="1">
    <citation type="journal article" date="2004" name="J. Bacteriol.">
        <title>Comparative genomics of two Leptospira interrogans serovars reveals novel insights into physiology and pathogenesis.</title>
        <authorList>
            <person name="Nascimento A.L."/>
            <person name="Ko A.I."/>
            <person name="Martins E.A."/>
            <person name="Monteiro-Vitorello C.B."/>
            <person name="Ho P.L."/>
            <person name="Haake D.A."/>
            <person name="Verjovski-Almeida S."/>
            <person name="Hartskeerl R.A."/>
            <person name="Marques M.V."/>
            <person name="Oliveira M.C."/>
            <person name="Menck C.F."/>
            <person name="Leite L.C."/>
            <person name="Carrer H."/>
            <person name="Coutinho L.L."/>
            <person name="Degrave W.M."/>
            <person name="Dellagostin O.A."/>
            <person name="El-Dorry H."/>
            <person name="Ferro E.S."/>
            <person name="Ferro M.I."/>
            <person name="Furlan L.R."/>
            <person name="Gamberini M."/>
            <person name="Giglioti E.A."/>
            <person name="Goes-Neto A."/>
            <person name="Goldman G.H."/>
            <person name="Goldman M.H."/>
            <person name="Harakava R."/>
            <person name="Jeronimo S.M."/>
            <person name="Junqueira-De-Azevedo I.L."/>
            <person name="Kimura E.T."/>
            <person name="Kuramae E.E."/>
            <person name="Lemos E.G."/>
            <person name="Lemos M.V."/>
            <person name="Marino C.L."/>
            <person name="Nunes L.R."/>
            <person name="De Oliveira R.C."/>
            <person name="Pereira G.G."/>
            <person name="Reis M.S."/>
            <person name="Schriefer A."/>
            <person name="Siqueira W.J."/>
            <person name="Sommer P."/>
            <person name="Tsai S.M."/>
            <person name="Simpson A.J."/>
            <person name="Ferro J.A."/>
            <person name="Camargo L.E."/>
            <person name="Kitajima J.P."/>
            <person name="Setubal J.C."/>
            <person name="Van Sluys M.A."/>
        </authorList>
    </citation>
    <scope>NUCLEOTIDE SEQUENCE [LARGE SCALE GENOMIC DNA]</scope>
    <source>
        <strain evidence="3 4">Fiocruz L1-130</strain>
    </source>
</reference>
<dbReference type="CDD" id="cd00060">
    <property type="entry name" value="FHA"/>
    <property type="match status" value="1"/>
</dbReference>
<gene>
    <name evidence="3" type="ordered locus">LIC_11823</name>
</gene>
<feature type="domain" description="FHA" evidence="2">
    <location>
        <begin position="414"/>
        <end position="463"/>
    </location>
</feature>
<proteinExistence type="predicted"/>
<keyword evidence="1" id="KW-1133">Transmembrane helix</keyword>
<sequence length="487" mass="56000">MISDSRVRTMRYAVLLTLILFFSPLWAQKSPFIVEDKDSSSYPSIQLFIRDKKQFPLERENFLIRESKGSETRTVLRPKVLRKEGNRPIHSVFLIQSGTSLEENNFNTRFLQKVIQSSGEEDHFSFIFFSDDLLVVEKDLDRQTALSKARVPGSLSNYNTGANLDLVFQKLNTTLTKESYLSLLVSDSEYKLPPGLRQGLSTSGLPIQVIGKRNFSNLELVRIYGGEFYDIDSTDLISKFLTDFEYFHKYSAEIRYNSPFQNDFWKGEVDFIRVDWESSRGGKFTYTYKPGIIKQLRFVLLSPEVFLPTIGFLLVLTLIGLLLLFRKENVDLDEPGEEQRKFQARGEEREVYQRMYGDQFHSSPYANPEGVHVSRSLPVSELEFEAAEVYDLATLIQKEGRSPGKQVPIRKAETTLGNGELSDVVVSDPGVNKQHARIRKIKNRFVLYDLISDGGTYLNGKKILRPRILYDFDEISLGKTVYVFRAR</sequence>
<feature type="transmembrane region" description="Helical" evidence="1">
    <location>
        <begin position="305"/>
        <end position="325"/>
    </location>
</feature>
<evidence type="ECO:0000256" key="1">
    <source>
        <dbReference type="SAM" id="Phobius"/>
    </source>
</evidence>